<evidence type="ECO:0000313" key="1">
    <source>
        <dbReference type="EMBL" id="KKL63673.1"/>
    </source>
</evidence>
<comment type="caution">
    <text evidence="1">The sequence shown here is derived from an EMBL/GenBank/DDBJ whole genome shotgun (WGS) entry which is preliminary data.</text>
</comment>
<sequence>MLSGTADMAVRYCPSCSQPEHGTLACDFGWAWGQEPPPRPERRAVYRIMDDQLFEVHPGSPLGPDDHCCLCAYRRRKA</sequence>
<dbReference type="AlphaFoldDB" id="A0A0F9DPG5"/>
<protein>
    <submittedName>
        <fullName evidence="1">Uncharacterized protein</fullName>
    </submittedName>
</protein>
<organism evidence="1">
    <name type="scientific">marine sediment metagenome</name>
    <dbReference type="NCBI Taxonomy" id="412755"/>
    <lineage>
        <taxon>unclassified sequences</taxon>
        <taxon>metagenomes</taxon>
        <taxon>ecological metagenomes</taxon>
    </lineage>
</organism>
<gene>
    <name evidence="1" type="ORF">LCGC14_2172770</name>
</gene>
<reference evidence="1" key="1">
    <citation type="journal article" date="2015" name="Nature">
        <title>Complex archaea that bridge the gap between prokaryotes and eukaryotes.</title>
        <authorList>
            <person name="Spang A."/>
            <person name="Saw J.H."/>
            <person name="Jorgensen S.L."/>
            <person name="Zaremba-Niedzwiedzka K."/>
            <person name="Martijn J."/>
            <person name="Lind A.E."/>
            <person name="van Eijk R."/>
            <person name="Schleper C."/>
            <person name="Guy L."/>
            <person name="Ettema T.J."/>
        </authorList>
    </citation>
    <scope>NUCLEOTIDE SEQUENCE</scope>
</reference>
<proteinExistence type="predicted"/>
<name>A0A0F9DPG5_9ZZZZ</name>
<dbReference type="EMBL" id="LAZR01028085">
    <property type="protein sequence ID" value="KKL63673.1"/>
    <property type="molecule type" value="Genomic_DNA"/>
</dbReference>
<accession>A0A0F9DPG5</accession>